<accession>A0A0C2J2Y8</accession>
<feature type="compositionally biased region" description="Basic and acidic residues" evidence="3">
    <location>
        <begin position="617"/>
        <end position="629"/>
    </location>
</feature>
<protein>
    <submittedName>
        <fullName evidence="6">Structural maintenance of chromosomes protein 2</fullName>
    </submittedName>
</protein>
<evidence type="ECO:0000256" key="2">
    <source>
        <dbReference type="SAM" id="Coils"/>
    </source>
</evidence>
<dbReference type="Pfam" id="PF06470">
    <property type="entry name" value="SMC_hinge"/>
    <property type="match status" value="1"/>
</dbReference>
<sequence length="647" mass="74122">MKRQPKNLLKSGSLKKRVTFISLNRVTSNKIEKAAVEYAKGLVGADRVWEASELVECDKNLRVAIDFVFGRTLICESSNEAKKLAYDKKVNCRCVTLNGDVFESSGTLTGGSRPTQNSLLLKQKELRSLKQNLDVLIQKERKLNEYIETNRSKCENFKAFRKNIDEKQLELELIKSKMKSSNRFQLQESVSELNQLINASKEEEKKLTKEIENEVKIQADLESKAKNETAFKEETIKKHKNNVDKLKKQLNALLSKIGDMEPRLIDLENQNEELLVERDKLLKNEKEFETNIEEFVAKVANLETILLETREKVSILEKEIEEIKNRIAQQNQHIQALNNQKSDLSKQLFEFQLKAKELDQNITALKQSISQTSVAIHETLNQNTWIEGEEKNFNNPDGIYNFSAMNFKEIKDRMVWLDDSVKKLKRQVNTRAMNMLSQAEDKFNELMKKKKIVESDRNKIQSMIKDLDIEKNEALKISSKKVNTDFGNIFSTLLPGASAKLCLIENKNILQGLEIRVGFGNTWKESLNELSGGQRSLVALSLILSLLLFKPAPIYILDEIDAALDISHTQNIGVMLQTHFRQSQFIIVSLKDGLFSNANVLFKTRFINGISQISRHANENKGNQKENDLPRIGIHQPSLQTPLESRE</sequence>
<dbReference type="AlphaFoldDB" id="A0A0C2J2Y8"/>
<feature type="domain" description="RecF/RecN/SMC N-terminal" evidence="4">
    <location>
        <begin position="293"/>
        <end position="607"/>
    </location>
</feature>
<feature type="coiled-coil region" evidence="2">
    <location>
        <begin position="429"/>
        <end position="456"/>
    </location>
</feature>
<evidence type="ECO:0000256" key="1">
    <source>
        <dbReference type="ARBA" id="ARBA00023054"/>
    </source>
</evidence>
<dbReference type="GO" id="GO:0005694">
    <property type="term" value="C:chromosome"/>
    <property type="evidence" value="ECO:0007669"/>
    <property type="project" value="InterPro"/>
</dbReference>
<dbReference type="PANTHER" id="PTHR43977">
    <property type="entry name" value="STRUCTURAL MAINTENANCE OF CHROMOSOMES PROTEIN 3"/>
    <property type="match status" value="1"/>
</dbReference>
<dbReference type="EMBL" id="JWZT01004669">
    <property type="protein sequence ID" value="KII63447.1"/>
    <property type="molecule type" value="Genomic_DNA"/>
</dbReference>
<comment type="caution">
    <text evidence="6">The sequence shown here is derived from an EMBL/GenBank/DDBJ whole genome shotgun (WGS) entry which is preliminary data.</text>
</comment>
<evidence type="ECO:0000313" key="6">
    <source>
        <dbReference type="EMBL" id="KII63447.1"/>
    </source>
</evidence>
<dbReference type="Pfam" id="PF02463">
    <property type="entry name" value="SMC_N"/>
    <property type="match status" value="1"/>
</dbReference>
<feature type="compositionally biased region" description="Polar residues" evidence="3">
    <location>
        <begin position="637"/>
        <end position="647"/>
    </location>
</feature>
<dbReference type="OMA" id="TEQCELE"/>
<dbReference type="GO" id="GO:0051276">
    <property type="term" value="P:chromosome organization"/>
    <property type="evidence" value="ECO:0007669"/>
    <property type="project" value="InterPro"/>
</dbReference>
<dbReference type="OrthoDB" id="10255539at2759"/>
<dbReference type="Gene3D" id="3.30.70.1620">
    <property type="match status" value="1"/>
</dbReference>
<dbReference type="SUPFAM" id="SSF75553">
    <property type="entry name" value="Smc hinge domain"/>
    <property type="match status" value="1"/>
</dbReference>
<organism evidence="6 7">
    <name type="scientific">Thelohanellus kitauei</name>
    <name type="common">Myxosporean</name>
    <dbReference type="NCBI Taxonomy" id="669202"/>
    <lineage>
        <taxon>Eukaryota</taxon>
        <taxon>Metazoa</taxon>
        <taxon>Cnidaria</taxon>
        <taxon>Myxozoa</taxon>
        <taxon>Myxosporea</taxon>
        <taxon>Bivalvulida</taxon>
        <taxon>Platysporina</taxon>
        <taxon>Myxobolidae</taxon>
        <taxon>Thelohanellus</taxon>
    </lineage>
</organism>
<dbReference type="InterPro" id="IPR003395">
    <property type="entry name" value="RecF/RecN/SMC_N"/>
</dbReference>
<feature type="coiled-coil region" evidence="2">
    <location>
        <begin position="119"/>
        <end position="146"/>
    </location>
</feature>
<reference evidence="6 7" key="1">
    <citation type="journal article" date="2014" name="Genome Biol. Evol.">
        <title>The genome of the myxosporean Thelohanellus kitauei shows adaptations to nutrient acquisition within its fish host.</title>
        <authorList>
            <person name="Yang Y."/>
            <person name="Xiong J."/>
            <person name="Zhou Z."/>
            <person name="Huo F."/>
            <person name="Miao W."/>
            <person name="Ran C."/>
            <person name="Liu Y."/>
            <person name="Zhang J."/>
            <person name="Feng J."/>
            <person name="Wang M."/>
            <person name="Wang M."/>
            <person name="Wang L."/>
            <person name="Yao B."/>
        </authorList>
    </citation>
    <scope>NUCLEOTIDE SEQUENCE [LARGE SCALE GENOMIC DNA]</scope>
    <source>
        <strain evidence="6">Wuqing</strain>
    </source>
</reference>
<evidence type="ECO:0000313" key="7">
    <source>
        <dbReference type="Proteomes" id="UP000031668"/>
    </source>
</evidence>
<dbReference type="FunFam" id="3.40.50.300:FF:000385">
    <property type="entry name" value="Structural maintenance of chromosomes 2"/>
    <property type="match status" value="1"/>
</dbReference>
<dbReference type="SUPFAM" id="SSF52540">
    <property type="entry name" value="P-loop containing nucleoside triphosphate hydrolases"/>
    <property type="match status" value="1"/>
</dbReference>
<dbReference type="Proteomes" id="UP000031668">
    <property type="component" value="Unassembled WGS sequence"/>
</dbReference>
<name>A0A0C2J2Y8_THEKT</name>
<keyword evidence="1 2" id="KW-0175">Coiled coil</keyword>
<dbReference type="Gene3D" id="1.20.1060.20">
    <property type="match status" value="1"/>
</dbReference>
<evidence type="ECO:0000256" key="3">
    <source>
        <dbReference type="SAM" id="MobiDB-lite"/>
    </source>
</evidence>
<dbReference type="InterPro" id="IPR010935">
    <property type="entry name" value="SMC_hinge"/>
</dbReference>
<gene>
    <name evidence="6" type="ORF">RF11_02256</name>
</gene>
<dbReference type="InterPro" id="IPR036277">
    <property type="entry name" value="SMC_hinge_sf"/>
</dbReference>
<evidence type="ECO:0000259" key="4">
    <source>
        <dbReference type="Pfam" id="PF02463"/>
    </source>
</evidence>
<feature type="coiled-coil region" evidence="2">
    <location>
        <begin position="186"/>
        <end position="354"/>
    </location>
</feature>
<dbReference type="Gene3D" id="1.10.287.1490">
    <property type="match status" value="1"/>
</dbReference>
<proteinExistence type="predicted"/>
<feature type="region of interest" description="Disordered" evidence="3">
    <location>
        <begin position="617"/>
        <end position="647"/>
    </location>
</feature>
<feature type="domain" description="SMC hinge" evidence="5">
    <location>
        <begin position="15"/>
        <end position="85"/>
    </location>
</feature>
<evidence type="ECO:0000259" key="5">
    <source>
        <dbReference type="Pfam" id="PF06470"/>
    </source>
</evidence>
<dbReference type="InterPro" id="IPR027417">
    <property type="entry name" value="P-loop_NTPase"/>
</dbReference>
<dbReference type="GO" id="GO:0005524">
    <property type="term" value="F:ATP binding"/>
    <property type="evidence" value="ECO:0007669"/>
    <property type="project" value="InterPro"/>
</dbReference>
<keyword evidence="7" id="KW-1185">Reference proteome</keyword>
<dbReference type="Gene3D" id="3.40.50.300">
    <property type="entry name" value="P-loop containing nucleotide triphosphate hydrolases"/>
    <property type="match status" value="1"/>
</dbReference>